<feature type="compositionally biased region" description="Polar residues" evidence="1">
    <location>
        <begin position="441"/>
        <end position="466"/>
    </location>
</feature>
<reference evidence="2 3" key="1">
    <citation type="submission" date="2019-03" db="EMBL/GenBank/DDBJ databases">
        <title>Complete Genome Sequence of Allofrancisella inopinata Strain SYSU YG23 Isolated from Water-Cooling Systems in China.</title>
        <authorList>
            <person name="Ohrman C."/>
            <person name="Uneklint I."/>
            <person name="Sjodin A."/>
        </authorList>
    </citation>
    <scope>NUCLEOTIDE SEQUENCE [LARGE SCALE GENOMIC DNA]</scope>
    <source>
        <strain evidence="2 3">SYSU YG23</strain>
    </source>
</reference>
<dbReference type="Proteomes" id="UP000502004">
    <property type="component" value="Chromosome"/>
</dbReference>
<organism evidence="2 3">
    <name type="scientific">Allofrancisella inopinata</name>
    <dbReference type="NCBI Taxonomy" id="1085647"/>
    <lineage>
        <taxon>Bacteria</taxon>
        <taxon>Pseudomonadati</taxon>
        <taxon>Pseudomonadota</taxon>
        <taxon>Gammaproteobacteria</taxon>
        <taxon>Thiotrichales</taxon>
        <taxon>Francisellaceae</taxon>
        <taxon>Allofrancisella</taxon>
    </lineage>
</organism>
<feature type="compositionally biased region" description="Polar residues" evidence="1">
    <location>
        <begin position="474"/>
        <end position="499"/>
    </location>
</feature>
<proteinExistence type="predicted"/>
<dbReference type="AlphaFoldDB" id="A0AAE6YGM7"/>
<sequence length="556" mass="63883">MLVLTSAGGACIDTIGNLRCTQYSCVRQGGKETRQVRRYEGNIDGKTVDVGIFKYNTIEFIFKWEREFNIKRLIDFSGLKGITISAHGTQAGDYLPGGHVDPFSPPPGSWDIFFSQPYGSILNAPDSYERLKERVFGKWSRDSEGKNSCVMYMGCNKELELNSLRENKKITYSGDKVQKNLQKFVTGTATFDDKIMNASLSPWISSDLKKDEQERRYSIAFTQVQYALGLGVVHIFKENRSILWVEMPKLSDVLMFISKYNLPRRVELSFCRGLKGCDVFGLFGQYNEAVWKIQNNEGYSITQALQLHDSQGNANNIKRIHESYNVNRVSLATFNKNIKRVQIQNENKPQIIEQLKNFVNNIGDMANVFMKNKMKSQNSKGEELIDFREIPFIVEDISRSSTNMKNLEDFENPFSSEDEIKQQQQMYQKDRSLSPPPRNAITPQQQQQKGFINTQRGFYNETNRSLSPPPRNAITPQQQQQKGFVNTQRGFYNETNRSLSPPPRNAITPQQQQQKGFVTTRDGRFIMPQQQMQQRGMDDRSLSPPQRNGFCRKLVD</sequence>
<dbReference type="EMBL" id="CP038241">
    <property type="protein sequence ID" value="QIV95420.1"/>
    <property type="molecule type" value="Genomic_DNA"/>
</dbReference>
<gene>
    <name evidence="2" type="ORF">E4K63_00630</name>
</gene>
<evidence type="ECO:0000313" key="2">
    <source>
        <dbReference type="EMBL" id="QIV95420.1"/>
    </source>
</evidence>
<dbReference type="KEGG" id="aii:E4K63_00630"/>
<feature type="region of interest" description="Disordered" evidence="1">
    <location>
        <begin position="408"/>
        <end position="518"/>
    </location>
</feature>
<dbReference type="RefSeq" id="WP_179965677.1">
    <property type="nucleotide sequence ID" value="NZ_CP038241.1"/>
</dbReference>
<feature type="region of interest" description="Disordered" evidence="1">
    <location>
        <begin position="530"/>
        <end position="556"/>
    </location>
</feature>
<keyword evidence="3" id="KW-1185">Reference proteome</keyword>
<protein>
    <submittedName>
        <fullName evidence="2">Uncharacterized protein</fullName>
    </submittedName>
</protein>
<name>A0AAE6YGM7_9GAMM</name>
<evidence type="ECO:0000313" key="3">
    <source>
        <dbReference type="Proteomes" id="UP000502004"/>
    </source>
</evidence>
<feature type="compositionally biased region" description="Polar residues" evidence="1">
    <location>
        <begin position="507"/>
        <end position="517"/>
    </location>
</feature>
<accession>A0AAE6YGM7</accession>
<evidence type="ECO:0000256" key="1">
    <source>
        <dbReference type="SAM" id="MobiDB-lite"/>
    </source>
</evidence>